<evidence type="ECO:0000256" key="4">
    <source>
        <dbReference type="ARBA" id="ARBA00022741"/>
    </source>
</evidence>
<dbReference type="PANTHER" id="PTHR43095:SF5">
    <property type="entry name" value="XYLULOSE KINASE"/>
    <property type="match status" value="1"/>
</dbReference>
<dbReference type="InterPro" id="IPR043129">
    <property type="entry name" value="ATPase_NBD"/>
</dbReference>
<dbReference type="SUPFAM" id="SSF53067">
    <property type="entry name" value="Actin-like ATPase domain"/>
    <property type="match status" value="2"/>
</dbReference>
<name>A0ABR8S2F8_9MICO</name>
<keyword evidence="6" id="KW-0067">ATP-binding</keyword>
<evidence type="ECO:0000313" key="10">
    <source>
        <dbReference type="EMBL" id="MBD7957635.1"/>
    </source>
</evidence>
<dbReference type="PANTHER" id="PTHR43095">
    <property type="entry name" value="SUGAR KINASE"/>
    <property type="match status" value="1"/>
</dbReference>
<proteinExistence type="inferred from homology"/>
<dbReference type="InterPro" id="IPR050406">
    <property type="entry name" value="FGGY_Carb_Kinase"/>
</dbReference>
<keyword evidence="3" id="KW-0808">Transferase</keyword>
<feature type="domain" description="Carbohydrate kinase FGGY N-terminal" evidence="8">
    <location>
        <begin position="15"/>
        <end position="249"/>
    </location>
</feature>
<evidence type="ECO:0000256" key="1">
    <source>
        <dbReference type="ARBA" id="ARBA00009156"/>
    </source>
</evidence>
<dbReference type="Pfam" id="PF02782">
    <property type="entry name" value="FGGY_C"/>
    <property type="match status" value="1"/>
</dbReference>
<dbReference type="CDD" id="cd07771">
    <property type="entry name" value="ASKHA_NBD_FGGY_RhaB-like"/>
    <property type="match status" value="1"/>
</dbReference>
<evidence type="ECO:0000256" key="2">
    <source>
        <dbReference type="ARBA" id="ARBA00022629"/>
    </source>
</evidence>
<reference evidence="10 11" key="1">
    <citation type="submission" date="2020-08" db="EMBL/GenBank/DDBJ databases">
        <title>A Genomic Blueprint of the Chicken Gut Microbiome.</title>
        <authorList>
            <person name="Gilroy R."/>
            <person name="Ravi A."/>
            <person name="Getino M."/>
            <person name="Pursley I."/>
            <person name="Horton D.L."/>
            <person name="Alikhan N.-F."/>
            <person name="Baker D."/>
            <person name="Gharbi K."/>
            <person name="Hall N."/>
            <person name="Watson M."/>
            <person name="Adriaenssens E.M."/>
            <person name="Foster-Nyarko E."/>
            <person name="Jarju S."/>
            <person name="Secka A."/>
            <person name="Antonio M."/>
            <person name="Oren A."/>
            <person name="Chaudhuri R."/>
            <person name="La Ragione R.M."/>
            <person name="Hildebrand F."/>
            <person name="Pallen M.J."/>
        </authorList>
    </citation>
    <scope>NUCLEOTIDE SEQUENCE [LARGE SCALE GENOMIC DNA]</scope>
    <source>
        <strain evidence="10 11">Sa4CUA7</strain>
    </source>
</reference>
<evidence type="ECO:0000313" key="11">
    <source>
        <dbReference type="Proteomes" id="UP000648352"/>
    </source>
</evidence>
<sequence length="480" mass="49888">MTAAVQSGSGAVAAVDLGATSGRVIIGHVGPDTLEATTVGRFANDPVATPDGLHWNLLGLYGAALTGLREAFRVAPAIASIGVDSWAVDYGLLRDGRLVGTPFHYRDARTERGVTAVHECLPHAELYTRNGLQFLPFNTLYQLGAESADLLAFADTALLVPDLIGFWLTGQARAELTNASTTGLVRGGDATWDDELIASLGLPRGIFPALIAPGEGLGALLPEVAASLGAGASAGVTAVGSHDTASAVVAVPMHAESAAYISCGTWGLVGVEVERPVLTGEALAANFTNEGGVDGRTRLLRNVMGLWVLSETVRGWERQGHPIDLPTLLDSASEVDAASVPVFDVDDPRFMPPGDMPARIDAWCAEHGVAAPRTRPEYARSIVESLAQAFADTARQAGGIGGVDVKTIHIVGGGSLNRLLCQRTADRAGLPVLAGPVEATALGNLLVQARAAGFVGGSLESLRDLVARTHRPTRYTPRAD</sequence>
<evidence type="ECO:0000256" key="6">
    <source>
        <dbReference type="ARBA" id="ARBA00022840"/>
    </source>
</evidence>
<dbReference type="Gene3D" id="3.30.420.40">
    <property type="match status" value="2"/>
</dbReference>
<accession>A0ABR8S2F8</accession>
<keyword evidence="2" id="KW-0859">Xylose metabolism</keyword>
<organism evidence="10 11">
    <name type="scientific">Microbacterium pullorum</name>
    <dbReference type="NCBI Taxonomy" id="2762236"/>
    <lineage>
        <taxon>Bacteria</taxon>
        <taxon>Bacillati</taxon>
        <taxon>Actinomycetota</taxon>
        <taxon>Actinomycetes</taxon>
        <taxon>Micrococcales</taxon>
        <taxon>Microbacteriaceae</taxon>
        <taxon>Microbacterium</taxon>
    </lineage>
</organism>
<dbReference type="EMBL" id="JACSQP010000004">
    <property type="protein sequence ID" value="MBD7957635.1"/>
    <property type="molecule type" value="Genomic_DNA"/>
</dbReference>
<dbReference type="RefSeq" id="WP_191718815.1">
    <property type="nucleotide sequence ID" value="NZ_JACSQP010000004.1"/>
</dbReference>
<dbReference type="InterPro" id="IPR013449">
    <property type="entry name" value="Rhamnulokinase"/>
</dbReference>
<keyword evidence="11" id="KW-1185">Reference proteome</keyword>
<evidence type="ECO:0000256" key="7">
    <source>
        <dbReference type="ARBA" id="ARBA00023308"/>
    </source>
</evidence>
<evidence type="ECO:0000259" key="8">
    <source>
        <dbReference type="Pfam" id="PF00370"/>
    </source>
</evidence>
<dbReference type="InterPro" id="IPR018484">
    <property type="entry name" value="FGGY_N"/>
</dbReference>
<dbReference type="InterPro" id="IPR018485">
    <property type="entry name" value="FGGY_C"/>
</dbReference>
<keyword evidence="5" id="KW-0418">Kinase</keyword>
<dbReference type="Proteomes" id="UP000648352">
    <property type="component" value="Unassembled WGS sequence"/>
</dbReference>
<keyword evidence="7" id="KW-0684">Rhamnose metabolism</keyword>
<comment type="similarity">
    <text evidence="1">Belongs to the FGGY kinase family.</text>
</comment>
<protein>
    <submittedName>
        <fullName evidence="10">Rhamnulokinase</fullName>
    </submittedName>
</protein>
<feature type="domain" description="Carbohydrate kinase FGGY C-terminal" evidence="9">
    <location>
        <begin position="259"/>
        <end position="452"/>
    </location>
</feature>
<evidence type="ECO:0000256" key="5">
    <source>
        <dbReference type="ARBA" id="ARBA00022777"/>
    </source>
</evidence>
<keyword evidence="4" id="KW-0547">Nucleotide-binding</keyword>
<gene>
    <name evidence="10" type="ORF">H9651_08285</name>
</gene>
<keyword evidence="2" id="KW-0119">Carbohydrate metabolism</keyword>
<evidence type="ECO:0000256" key="3">
    <source>
        <dbReference type="ARBA" id="ARBA00022679"/>
    </source>
</evidence>
<dbReference type="Pfam" id="PF00370">
    <property type="entry name" value="FGGY_N"/>
    <property type="match status" value="1"/>
</dbReference>
<evidence type="ECO:0000259" key="9">
    <source>
        <dbReference type="Pfam" id="PF02782"/>
    </source>
</evidence>
<comment type="caution">
    <text evidence="10">The sequence shown here is derived from an EMBL/GenBank/DDBJ whole genome shotgun (WGS) entry which is preliminary data.</text>
</comment>